<evidence type="ECO:0000256" key="1">
    <source>
        <dbReference type="ARBA" id="ARBA00006096"/>
    </source>
</evidence>
<dbReference type="EMBL" id="CM001402">
    <property type="protein sequence ID" value="EHO42866.1"/>
    <property type="molecule type" value="Genomic_DNA"/>
</dbReference>
<gene>
    <name evidence="3" type="ORF">Cabys_2156</name>
    <name evidence="4" type="ORF">Calab_3262</name>
</gene>
<accession>H1XV33</accession>
<evidence type="ECO:0000313" key="5">
    <source>
        <dbReference type="Proteomes" id="UP000004671"/>
    </source>
</evidence>
<dbReference type="InterPro" id="IPR012338">
    <property type="entry name" value="Beta-lactam/transpept-like"/>
</dbReference>
<dbReference type="eggNOG" id="COG2027">
    <property type="taxonomic scope" value="Bacteria"/>
</dbReference>
<sequence precursor="true">MQKILIVFLFLISNFYLSSCTSSLWLTKYDQKVNKLNEQINFLISDPSLHNAHIGIYIEALKDGRVLYARNPFKLMIPASNMKLFTTAAALIKLGPAFKFTTQITYTGSIKDSILYGNLLIKGSGDPSISGRFYGGDRLAVFKQWADSLKSRGIREIKGQIIGDARLFKAPKLAEGWNWDDESFWYAAKISALAYNDNCVDLAIFPDSLAGKTVQVRLFPEYSKVKIINKAITVDRPGQAELKISRLQGKNTIVIEGAMSVNADTVRESITVENVDQFFLDILAQTFEQQGIELSSGVRLLNEEETFPEDSLKMLFSFHSPPLSEIIKVINKRSHNFYTEQLLKTMGAVFKGEGSFEAGAAVVREFLNSIGVADEHFINVDGSGLSRKNFVAPIATATLLRYMYYHPDFQYYLNSLPAAGIDGTISDRMIGTRAQGKVHAKTGYVGHVRALSGYVNPEGKNPLLFVLMFNNYSVPTPKINLIQDKIAILLTEFSMTP</sequence>
<dbReference type="RefSeq" id="WP_006930239.1">
    <property type="nucleotide sequence ID" value="NZ_CM001402.1"/>
</dbReference>
<reference evidence="3 6" key="2">
    <citation type="submission" date="2016-11" db="EMBL/GenBank/DDBJ databases">
        <title>Genomic analysis of Caldithrix abyssi and proposal of a novel bacterial phylum Caldithrichaeota.</title>
        <authorList>
            <person name="Kublanov I."/>
            <person name="Sigalova O."/>
            <person name="Gavrilov S."/>
            <person name="Lebedinsky A."/>
            <person name="Ivanova N."/>
            <person name="Daum C."/>
            <person name="Reddy T."/>
            <person name="Klenk H.P."/>
            <person name="Goker M."/>
            <person name="Reva O."/>
            <person name="Miroshnichenko M."/>
            <person name="Kyprides N."/>
            <person name="Woyke T."/>
            <person name="Gelfand M."/>
        </authorList>
    </citation>
    <scope>NUCLEOTIDE SEQUENCE [LARGE SCALE GENOMIC DNA]</scope>
    <source>
        <strain evidence="3 6">LF13</strain>
    </source>
</reference>
<organism evidence="4 5">
    <name type="scientific">Caldithrix abyssi DSM 13497</name>
    <dbReference type="NCBI Taxonomy" id="880073"/>
    <lineage>
        <taxon>Bacteria</taxon>
        <taxon>Pseudomonadati</taxon>
        <taxon>Calditrichota</taxon>
        <taxon>Calditrichia</taxon>
        <taxon>Calditrichales</taxon>
        <taxon>Calditrichaceae</taxon>
        <taxon>Caldithrix</taxon>
    </lineage>
</organism>
<dbReference type="STRING" id="880073.Cabys_2156"/>
<keyword evidence="4" id="KW-0645">Protease</keyword>
<keyword evidence="4" id="KW-0121">Carboxypeptidase</keyword>
<dbReference type="Proteomes" id="UP000183868">
    <property type="component" value="Chromosome"/>
</dbReference>
<dbReference type="SUPFAM" id="SSF56601">
    <property type="entry name" value="beta-lactamase/transpeptidase-like"/>
    <property type="match status" value="1"/>
</dbReference>
<evidence type="ECO:0000313" key="3">
    <source>
        <dbReference type="EMBL" id="APF18905.1"/>
    </source>
</evidence>
<dbReference type="GO" id="GO:0000270">
    <property type="term" value="P:peptidoglycan metabolic process"/>
    <property type="evidence" value="ECO:0007669"/>
    <property type="project" value="TreeGrafter"/>
</dbReference>
<dbReference type="PaxDb" id="880073-Calab_3262"/>
<dbReference type="PRINTS" id="PR00922">
    <property type="entry name" value="DADACBPTASE3"/>
</dbReference>
<dbReference type="Gene3D" id="3.50.80.20">
    <property type="entry name" value="D-Ala-D-Ala carboxypeptidase C, peptidase S13"/>
    <property type="match status" value="1"/>
</dbReference>
<dbReference type="KEGG" id="caby:Cabys_2156"/>
<name>H1XV33_CALAY</name>
<dbReference type="OrthoDB" id="9802627at2"/>
<dbReference type="GO" id="GO:0004185">
    <property type="term" value="F:serine-type carboxypeptidase activity"/>
    <property type="evidence" value="ECO:0007669"/>
    <property type="project" value="InterPro"/>
</dbReference>
<dbReference type="GO" id="GO:0006508">
    <property type="term" value="P:proteolysis"/>
    <property type="evidence" value="ECO:0007669"/>
    <property type="project" value="InterPro"/>
</dbReference>
<dbReference type="Pfam" id="PF02113">
    <property type="entry name" value="Peptidase_S13"/>
    <property type="match status" value="1"/>
</dbReference>
<dbReference type="Gene3D" id="3.40.710.10">
    <property type="entry name" value="DD-peptidase/beta-lactamase superfamily"/>
    <property type="match status" value="1"/>
</dbReference>
<evidence type="ECO:0000256" key="2">
    <source>
        <dbReference type="ARBA" id="ARBA00022801"/>
    </source>
</evidence>
<dbReference type="EMBL" id="CP018099">
    <property type="protein sequence ID" value="APF18905.1"/>
    <property type="molecule type" value="Genomic_DNA"/>
</dbReference>
<evidence type="ECO:0000313" key="6">
    <source>
        <dbReference type="Proteomes" id="UP000183868"/>
    </source>
</evidence>
<proteinExistence type="inferred from homology"/>
<dbReference type="InterPro" id="IPR000667">
    <property type="entry name" value="Peptidase_S13"/>
</dbReference>
<dbReference type="NCBIfam" id="TIGR00666">
    <property type="entry name" value="PBP4"/>
    <property type="match status" value="1"/>
</dbReference>
<dbReference type="PANTHER" id="PTHR30023:SF0">
    <property type="entry name" value="PENICILLIN-SENSITIVE CARBOXYPEPTIDASE A"/>
    <property type="match status" value="1"/>
</dbReference>
<dbReference type="InParanoid" id="H1XV33"/>
<protein>
    <submittedName>
        <fullName evidence="3">D-alanyl-D-alanine carboxypeptidase / D-alanyl-D-alanine-endopeptidase (Penicillin-binding protein 4)</fullName>
    </submittedName>
    <submittedName>
        <fullName evidence="4">D-alanyl-D-alaninecarboxypeptidase/D-alanyl-D-al anine-endopeptidase</fullName>
    </submittedName>
</protein>
<dbReference type="AlphaFoldDB" id="H1XV33"/>
<dbReference type="PANTHER" id="PTHR30023">
    <property type="entry name" value="D-ALANYL-D-ALANINE CARBOXYPEPTIDASE"/>
    <property type="match status" value="1"/>
</dbReference>
<dbReference type="HOGENOM" id="CLU_017692_1_2_0"/>
<dbReference type="FunCoup" id="H1XV33">
    <property type="interactions" value="193"/>
</dbReference>
<keyword evidence="2" id="KW-0378">Hydrolase</keyword>
<dbReference type="MEROPS" id="S13.002"/>
<dbReference type="Proteomes" id="UP000004671">
    <property type="component" value="Chromosome"/>
</dbReference>
<evidence type="ECO:0000313" key="4">
    <source>
        <dbReference type="EMBL" id="EHO42866.1"/>
    </source>
</evidence>
<keyword evidence="5" id="KW-1185">Reference proteome</keyword>
<reference evidence="4 5" key="1">
    <citation type="submission" date="2011-09" db="EMBL/GenBank/DDBJ databases">
        <title>The permanent draft genome of Caldithrix abyssi DSM 13497.</title>
        <authorList>
            <consortium name="US DOE Joint Genome Institute (JGI-PGF)"/>
            <person name="Lucas S."/>
            <person name="Han J."/>
            <person name="Lapidus A."/>
            <person name="Bruce D."/>
            <person name="Goodwin L."/>
            <person name="Pitluck S."/>
            <person name="Peters L."/>
            <person name="Kyrpides N."/>
            <person name="Mavromatis K."/>
            <person name="Ivanova N."/>
            <person name="Mikhailova N."/>
            <person name="Chertkov O."/>
            <person name="Detter J.C."/>
            <person name="Tapia R."/>
            <person name="Han C."/>
            <person name="Land M."/>
            <person name="Hauser L."/>
            <person name="Markowitz V."/>
            <person name="Cheng J.-F."/>
            <person name="Hugenholtz P."/>
            <person name="Woyke T."/>
            <person name="Wu D."/>
            <person name="Spring S."/>
            <person name="Brambilla E."/>
            <person name="Klenk H.-P."/>
            <person name="Eisen J.A."/>
        </authorList>
    </citation>
    <scope>NUCLEOTIDE SEQUENCE [LARGE SCALE GENOMIC DNA]</scope>
    <source>
        <strain evidence="4 5">DSM 13497</strain>
    </source>
</reference>
<comment type="similarity">
    <text evidence="1">Belongs to the peptidase S13 family.</text>
</comment>